<name>A0A1V6ZA44_PENNA</name>
<sequence>MASVATKTATPVMPPSVSMSQDISRAMTASAQKTEKTRSVLIDA</sequence>
<feature type="compositionally biased region" description="Polar residues" evidence="1">
    <location>
        <begin position="17"/>
        <end position="32"/>
    </location>
</feature>
<gene>
    <name evidence="2" type="ORF">PENNAL_c0001G02111</name>
</gene>
<keyword evidence="3" id="KW-1185">Reference proteome</keyword>
<protein>
    <submittedName>
        <fullName evidence="2">Uncharacterized protein</fullName>
    </submittedName>
</protein>
<feature type="region of interest" description="Disordered" evidence="1">
    <location>
        <begin position="1"/>
        <end position="44"/>
    </location>
</feature>
<organism evidence="2 3">
    <name type="scientific">Penicillium nalgiovense</name>
    <dbReference type="NCBI Taxonomy" id="60175"/>
    <lineage>
        <taxon>Eukaryota</taxon>
        <taxon>Fungi</taxon>
        <taxon>Dikarya</taxon>
        <taxon>Ascomycota</taxon>
        <taxon>Pezizomycotina</taxon>
        <taxon>Eurotiomycetes</taxon>
        <taxon>Eurotiomycetidae</taxon>
        <taxon>Eurotiales</taxon>
        <taxon>Aspergillaceae</taxon>
        <taxon>Penicillium</taxon>
    </lineage>
</organism>
<dbReference type="AlphaFoldDB" id="A0A1V6ZA44"/>
<evidence type="ECO:0000313" key="2">
    <source>
        <dbReference type="EMBL" id="OQE96332.1"/>
    </source>
</evidence>
<proteinExistence type="predicted"/>
<evidence type="ECO:0000256" key="1">
    <source>
        <dbReference type="SAM" id="MobiDB-lite"/>
    </source>
</evidence>
<accession>A0A1V6ZA44</accession>
<evidence type="ECO:0000313" key="3">
    <source>
        <dbReference type="Proteomes" id="UP000191691"/>
    </source>
</evidence>
<comment type="caution">
    <text evidence="2">The sequence shown here is derived from an EMBL/GenBank/DDBJ whole genome shotgun (WGS) entry which is preliminary data.</text>
</comment>
<dbReference type="EMBL" id="MOOB01000001">
    <property type="protein sequence ID" value="OQE96332.1"/>
    <property type="molecule type" value="Genomic_DNA"/>
</dbReference>
<dbReference type="Proteomes" id="UP000191691">
    <property type="component" value="Unassembled WGS sequence"/>
</dbReference>
<reference evidence="3" key="1">
    <citation type="journal article" date="2017" name="Nat. Microbiol.">
        <title>Global analysis of biosynthetic gene clusters reveals vast potential of secondary metabolite production in Penicillium species.</title>
        <authorList>
            <person name="Nielsen J.C."/>
            <person name="Grijseels S."/>
            <person name="Prigent S."/>
            <person name="Ji B."/>
            <person name="Dainat J."/>
            <person name="Nielsen K.F."/>
            <person name="Frisvad J.C."/>
            <person name="Workman M."/>
            <person name="Nielsen J."/>
        </authorList>
    </citation>
    <scope>NUCLEOTIDE SEQUENCE [LARGE SCALE GENOMIC DNA]</scope>
    <source>
        <strain evidence="3">IBT 13039</strain>
    </source>
</reference>